<dbReference type="EMBL" id="JYDI01000039">
    <property type="protein sequence ID" value="KRY56776.1"/>
    <property type="molecule type" value="Genomic_DNA"/>
</dbReference>
<name>A0A0V1D5T9_TRIBR</name>
<proteinExistence type="predicted"/>
<sequence length="87" mass="9855">MSDNSDLLLVSNRCSKTSLVFEAMAYKLKHRQTEEISGMFQSGSMCTNLKVTNAISKKDHLETFADINSIALNIRKLTIEEKPKFDK</sequence>
<dbReference type="AlphaFoldDB" id="A0A0V1D5T9"/>
<protein>
    <submittedName>
        <fullName evidence="1">Uncharacterized protein</fullName>
    </submittedName>
</protein>
<dbReference type="Proteomes" id="UP000054653">
    <property type="component" value="Unassembled WGS sequence"/>
</dbReference>
<comment type="caution">
    <text evidence="1">The sequence shown here is derived from an EMBL/GenBank/DDBJ whole genome shotgun (WGS) entry which is preliminary data.</text>
</comment>
<keyword evidence="2" id="KW-1185">Reference proteome</keyword>
<reference evidence="1 2" key="1">
    <citation type="submission" date="2015-01" db="EMBL/GenBank/DDBJ databases">
        <title>Evolution of Trichinella species and genotypes.</title>
        <authorList>
            <person name="Korhonen P.K."/>
            <person name="Edoardo P."/>
            <person name="Giuseppe L.R."/>
            <person name="Gasser R.B."/>
        </authorList>
    </citation>
    <scope>NUCLEOTIDE SEQUENCE [LARGE SCALE GENOMIC DNA]</scope>
    <source>
        <strain evidence="1">ISS120</strain>
    </source>
</reference>
<organism evidence="1 2">
    <name type="scientific">Trichinella britovi</name>
    <name type="common">Parasitic roundworm</name>
    <dbReference type="NCBI Taxonomy" id="45882"/>
    <lineage>
        <taxon>Eukaryota</taxon>
        <taxon>Metazoa</taxon>
        <taxon>Ecdysozoa</taxon>
        <taxon>Nematoda</taxon>
        <taxon>Enoplea</taxon>
        <taxon>Dorylaimia</taxon>
        <taxon>Trichinellida</taxon>
        <taxon>Trichinellidae</taxon>
        <taxon>Trichinella</taxon>
    </lineage>
</organism>
<accession>A0A0V1D5T9</accession>
<evidence type="ECO:0000313" key="1">
    <source>
        <dbReference type="EMBL" id="KRY56776.1"/>
    </source>
</evidence>
<evidence type="ECO:0000313" key="2">
    <source>
        <dbReference type="Proteomes" id="UP000054653"/>
    </source>
</evidence>
<gene>
    <name evidence="1" type="ORF">T03_147</name>
</gene>